<dbReference type="InterPro" id="IPR029016">
    <property type="entry name" value="GAF-like_dom_sf"/>
</dbReference>
<evidence type="ECO:0008006" key="6">
    <source>
        <dbReference type="Google" id="ProtNLM"/>
    </source>
</evidence>
<dbReference type="PANTHER" id="PTHR43156">
    <property type="entry name" value="STAGE II SPORULATION PROTEIN E-RELATED"/>
    <property type="match status" value="1"/>
</dbReference>
<sequence>MHPSLPRATAVGAPRTEAHRVADEALRISRVLLSASEALQGAMTVDDVVRAVADLVSGDLAPAHVGIMLLDRVAGRLDLVTTAPLPPGPAERWARVPADSDQSAARAVRERRPLFFASRDEFRAAFPDQIGDLDSIGWHALVCAPLMGGDGPLGTLRFAWTHPQRLDEDERAVILTLAGYVTQALERANRLHDRITVAETLQRAMLPVLPEAAPFQLAAHYQPAHRVDQVGGDWYDAVCLPDGRLALVIGDVTGHDIGAAANMGQLRNMLRAYLLDTDISPADALRRLDAANDALGDRTMATAFVATVETDAEQGRVLRWSPAGHPPPILRGPDGSTRVLHPTGLMLGVRPNARRVTHTEPLPAGSTLLLYTDGLVEIPGTGLDEGIEHLSEFVAAQGHLPLDRLLEALLTDHRGYAHHDDVAMLAFRVP</sequence>
<dbReference type="RefSeq" id="WP_344649970.1">
    <property type="nucleotide sequence ID" value="NZ_BAAAGX010000014.1"/>
</dbReference>
<name>A0ABN0UE19_9ACTN</name>
<evidence type="ECO:0000313" key="4">
    <source>
        <dbReference type="EMBL" id="GAA0247451.1"/>
    </source>
</evidence>
<keyword evidence="1" id="KW-0378">Hydrolase</keyword>
<evidence type="ECO:0000259" key="2">
    <source>
        <dbReference type="SMART" id="SM00065"/>
    </source>
</evidence>
<dbReference type="SUPFAM" id="SSF81606">
    <property type="entry name" value="PP2C-like"/>
    <property type="match status" value="1"/>
</dbReference>
<dbReference type="InterPro" id="IPR003018">
    <property type="entry name" value="GAF"/>
</dbReference>
<protein>
    <recommendedName>
        <fullName evidence="6">Serine phosphatase RsbU (Regulator of sigma subunit)</fullName>
    </recommendedName>
</protein>
<dbReference type="SMART" id="SM00065">
    <property type="entry name" value="GAF"/>
    <property type="match status" value="1"/>
</dbReference>
<dbReference type="Gene3D" id="3.30.450.40">
    <property type="match status" value="1"/>
</dbReference>
<keyword evidence="5" id="KW-1185">Reference proteome</keyword>
<dbReference type="SUPFAM" id="SSF55781">
    <property type="entry name" value="GAF domain-like"/>
    <property type="match status" value="1"/>
</dbReference>
<feature type="domain" description="PPM-type phosphatase" evidence="3">
    <location>
        <begin position="215"/>
        <end position="429"/>
    </location>
</feature>
<dbReference type="Pfam" id="PF13185">
    <property type="entry name" value="GAF_2"/>
    <property type="match status" value="1"/>
</dbReference>
<feature type="domain" description="GAF" evidence="2">
    <location>
        <begin position="44"/>
        <end position="195"/>
    </location>
</feature>
<comment type="caution">
    <text evidence="4">The sequence shown here is derived from an EMBL/GenBank/DDBJ whole genome shotgun (WGS) entry which is preliminary data.</text>
</comment>
<dbReference type="InterPro" id="IPR052016">
    <property type="entry name" value="Bact_Sigma-Reg"/>
</dbReference>
<dbReference type="Pfam" id="PF07228">
    <property type="entry name" value="SpoIIE"/>
    <property type="match status" value="1"/>
</dbReference>
<evidence type="ECO:0000256" key="1">
    <source>
        <dbReference type="ARBA" id="ARBA00022801"/>
    </source>
</evidence>
<dbReference type="Proteomes" id="UP001500967">
    <property type="component" value="Unassembled WGS sequence"/>
</dbReference>
<dbReference type="InterPro" id="IPR001932">
    <property type="entry name" value="PPM-type_phosphatase-like_dom"/>
</dbReference>
<dbReference type="InterPro" id="IPR036457">
    <property type="entry name" value="PPM-type-like_dom_sf"/>
</dbReference>
<proteinExistence type="predicted"/>
<gene>
    <name evidence="4" type="ORF">GCM10009539_35920</name>
</gene>
<reference evidence="4 5" key="1">
    <citation type="journal article" date="2019" name="Int. J. Syst. Evol. Microbiol.">
        <title>The Global Catalogue of Microorganisms (GCM) 10K type strain sequencing project: providing services to taxonomists for standard genome sequencing and annotation.</title>
        <authorList>
            <consortium name="The Broad Institute Genomics Platform"/>
            <consortium name="The Broad Institute Genome Sequencing Center for Infectious Disease"/>
            <person name="Wu L."/>
            <person name="Ma J."/>
        </authorList>
    </citation>
    <scope>NUCLEOTIDE SEQUENCE [LARGE SCALE GENOMIC DNA]</scope>
    <source>
        <strain evidence="4 5">JCM 10425</strain>
    </source>
</reference>
<dbReference type="Gene3D" id="3.60.40.10">
    <property type="entry name" value="PPM-type phosphatase domain"/>
    <property type="match status" value="1"/>
</dbReference>
<accession>A0ABN0UE19</accession>
<dbReference type="EMBL" id="BAAAGX010000014">
    <property type="protein sequence ID" value="GAA0247451.1"/>
    <property type="molecule type" value="Genomic_DNA"/>
</dbReference>
<dbReference type="PANTHER" id="PTHR43156:SF2">
    <property type="entry name" value="STAGE II SPORULATION PROTEIN E"/>
    <property type="match status" value="1"/>
</dbReference>
<organism evidence="4 5">
    <name type="scientific">Cryptosporangium japonicum</name>
    <dbReference type="NCBI Taxonomy" id="80872"/>
    <lineage>
        <taxon>Bacteria</taxon>
        <taxon>Bacillati</taxon>
        <taxon>Actinomycetota</taxon>
        <taxon>Actinomycetes</taxon>
        <taxon>Cryptosporangiales</taxon>
        <taxon>Cryptosporangiaceae</taxon>
        <taxon>Cryptosporangium</taxon>
    </lineage>
</organism>
<dbReference type="SMART" id="SM00331">
    <property type="entry name" value="PP2C_SIG"/>
    <property type="match status" value="1"/>
</dbReference>
<evidence type="ECO:0000313" key="5">
    <source>
        <dbReference type="Proteomes" id="UP001500967"/>
    </source>
</evidence>
<evidence type="ECO:0000259" key="3">
    <source>
        <dbReference type="SMART" id="SM00331"/>
    </source>
</evidence>